<evidence type="ECO:0000313" key="1">
    <source>
        <dbReference type="Proteomes" id="UP000887576"/>
    </source>
</evidence>
<sequence>MRYYGKLCLSAKGQKPVLLYQNPKDRNQAFRFVVKNERKDGSTNRYCSVCKGIQNQRKNNDKTANNKVISILCRGKEFTQDPLSIHHLCIEAGKTLTMMKAKADDYRRNIAQEIRENPTSRGDDVKTTTDLMRANCKNKKEFEVMSLFLPDAKLLKWNFQKLANRAHRRAENASDSDS</sequence>
<accession>A0AC34QR23</accession>
<organism evidence="1 2">
    <name type="scientific">Panagrolaimus sp. JU765</name>
    <dbReference type="NCBI Taxonomy" id="591449"/>
    <lineage>
        <taxon>Eukaryota</taxon>
        <taxon>Metazoa</taxon>
        <taxon>Ecdysozoa</taxon>
        <taxon>Nematoda</taxon>
        <taxon>Chromadorea</taxon>
        <taxon>Rhabditida</taxon>
        <taxon>Tylenchina</taxon>
        <taxon>Panagrolaimomorpha</taxon>
        <taxon>Panagrolaimoidea</taxon>
        <taxon>Panagrolaimidae</taxon>
        <taxon>Panagrolaimus</taxon>
    </lineage>
</organism>
<protein>
    <submittedName>
        <fullName evidence="2">Uncharacterized protein</fullName>
    </submittedName>
</protein>
<dbReference type="Proteomes" id="UP000887576">
    <property type="component" value="Unplaced"/>
</dbReference>
<proteinExistence type="predicted"/>
<dbReference type="WBParaSite" id="JU765_v2.g18449.t1">
    <property type="protein sequence ID" value="JU765_v2.g18449.t1"/>
    <property type="gene ID" value="JU765_v2.g18449"/>
</dbReference>
<name>A0AC34QR23_9BILA</name>
<reference evidence="2" key="1">
    <citation type="submission" date="2022-11" db="UniProtKB">
        <authorList>
            <consortium name="WormBaseParasite"/>
        </authorList>
    </citation>
    <scope>IDENTIFICATION</scope>
</reference>
<evidence type="ECO:0000313" key="2">
    <source>
        <dbReference type="WBParaSite" id="JU765_v2.g18449.t1"/>
    </source>
</evidence>